<feature type="chain" id="PRO_5042883058" description="Fungal N-terminal domain-containing protein" evidence="1">
    <location>
        <begin position="20"/>
        <end position="136"/>
    </location>
</feature>
<protein>
    <recommendedName>
        <fullName evidence="4">Fungal N-terminal domain-containing protein</fullName>
    </recommendedName>
</protein>
<keyword evidence="3" id="KW-1185">Reference proteome</keyword>
<feature type="signal peptide" evidence="1">
    <location>
        <begin position="1"/>
        <end position="19"/>
    </location>
</feature>
<organism evidence="2 3">
    <name type="scientific">Podospora fimiseda</name>
    <dbReference type="NCBI Taxonomy" id="252190"/>
    <lineage>
        <taxon>Eukaryota</taxon>
        <taxon>Fungi</taxon>
        <taxon>Dikarya</taxon>
        <taxon>Ascomycota</taxon>
        <taxon>Pezizomycotina</taxon>
        <taxon>Sordariomycetes</taxon>
        <taxon>Sordariomycetidae</taxon>
        <taxon>Sordariales</taxon>
        <taxon>Podosporaceae</taxon>
        <taxon>Podospora</taxon>
    </lineage>
</organism>
<evidence type="ECO:0008006" key="4">
    <source>
        <dbReference type="Google" id="ProtNLM"/>
    </source>
</evidence>
<dbReference type="Proteomes" id="UP001301958">
    <property type="component" value="Unassembled WGS sequence"/>
</dbReference>
<proteinExistence type="predicted"/>
<dbReference type="AlphaFoldDB" id="A0AAN6YKE2"/>
<keyword evidence="1" id="KW-0732">Signal</keyword>
<name>A0AAN6YKE2_9PEZI</name>
<gene>
    <name evidence="2" type="ORF">QBC38DRAFT_169285</name>
</gene>
<evidence type="ECO:0000313" key="2">
    <source>
        <dbReference type="EMBL" id="KAK4220694.1"/>
    </source>
</evidence>
<dbReference type="EMBL" id="MU865665">
    <property type="protein sequence ID" value="KAK4220694.1"/>
    <property type="molecule type" value="Genomic_DNA"/>
</dbReference>
<reference evidence="2" key="2">
    <citation type="submission" date="2023-05" db="EMBL/GenBank/DDBJ databases">
        <authorList>
            <consortium name="Lawrence Berkeley National Laboratory"/>
            <person name="Steindorff A."/>
            <person name="Hensen N."/>
            <person name="Bonometti L."/>
            <person name="Westerberg I."/>
            <person name="Brannstrom I.O."/>
            <person name="Guillou S."/>
            <person name="Cros-Aarteil S."/>
            <person name="Calhoun S."/>
            <person name="Haridas S."/>
            <person name="Kuo A."/>
            <person name="Mondo S."/>
            <person name="Pangilinan J."/>
            <person name="Riley R."/>
            <person name="Labutti K."/>
            <person name="Andreopoulos B."/>
            <person name="Lipzen A."/>
            <person name="Chen C."/>
            <person name="Yanf M."/>
            <person name="Daum C."/>
            <person name="Ng V."/>
            <person name="Clum A."/>
            <person name="Ohm R."/>
            <person name="Martin F."/>
            <person name="Silar P."/>
            <person name="Natvig D."/>
            <person name="Lalanne C."/>
            <person name="Gautier V."/>
            <person name="Ament-Velasquez S.L."/>
            <person name="Kruys A."/>
            <person name="Hutchinson M.I."/>
            <person name="Powell A.J."/>
            <person name="Barry K."/>
            <person name="Miller A.N."/>
            <person name="Grigoriev I.V."/>
            <person name="Debuchy R."/>
            <person name="Gladieux P."/>
            <person name="Thoren M.H."/>
            <person name="Johannesson H."/>
        </authorList>
    </citation>
    <scope>NUCLEOTIDE SEQUENCE</scope>
    <source>
        <strain evidence="2">CBS 990.96</strain>
    </source>
</reference>
<comment type="caution">
    <text evidence="2">The sequence shown here is derived from an EMBL/GenBank/DDBJ whole genome shotgun (WGS) entry which is preliminary data.</text>
</comment>
<accession>A0AAN6YKE2</accession>
<evidence type="ECO:0000313" key="3">
    <source>
        <dbReference type="Proteomes" id="UP001301958"/>
    </source>
</evidence>
<evidence type="ECO:0000256" key="1">
    <source>
        <dbReference type="SAM" id="SignalP"/>
    </source>
</evidence>
<reference evidence="2" key="1">
    <citation type="journal article" date="2023" name="Mol. Phylogenet. Evol.">
        <title>Genome-scale phylogeny and comparative genomics of the fungal order Sordariales.</title>
        <authorList>
            <person name="Hensen N."/>
            <person name="Bonometti L."/>
            <person name="Westerberg I."/>
            <person name="Brannstrom I.O."/>
            <person name="Guillou S."/>
            <person name="Cros-Aarteil S."/>
            <person name="Calhoun S."/>
            <person name="Haridas S."/>
            <person name="Kuo A."/>
            <person name="Mondo S."/>
            <person name="Pangilinan J."/>
            <person name="Riley R."/>
            <person name="LaButti K."/>
            <person name="Andreopoulos B."/>
            <person name="Lipzen A."/>
            <person name="Chen C."/>
            <person name="Yan M."/>
            <person name="Daum C."/>
            <person name="Ng V."/>
            <person name="Clum A."/>
            <person name="Steindorff A."/>
            <person name="Ohm R.A."/>
            <person name="Martin F."/>
            <person name="Silar P."/>
            <person name="Natvig D.O."/>
            <person name="Lalanne C."/>
            <person name="Gautier V."/>
            <person name="Ament-Velasquez S.L."/>
            <person name="Kruys A."/>
            <person name="Hutchinson M.I."/>
            <person name="Powell A.J."/>
            <person name="Barry K."/>
            <person name="Miller A.N."/>
            <person name="Grigoriev I.V."/>
            <person name="Debuchy R."/>
            <person name="Gladieux P."/>
            <person name="Hiltunen Thoren M."/>
            <person name="Johannesson H."/>
        </authorList>
    </citation>
    <scope>NUCLEOTIDE SEQUENCE</scope>
    <source>
        <strain evidence="2">CBS 990.96</strain>
    </source>
</reference>
<sequence length="136" mass="14997">METGTVLAIVSLGLTVCDGVIKYSSALKDRTGEVTSLVQTSSGLHRIFHSIASWLHSQTNLSPGMVSRVGASVETCLLHLDEILDLCTKYSRPSSKDIKFRLLHAKRGLTFPFKTDTIRKLRSRLEALKTNINLAL</sequence>